<organism evidence="2">
    <name type="scientific">Oryza barthii</name>
    <dbReference type="NCBI Taxonomy" id="65489"/>
    <lineage>
        <taxon>Eukaryota</taxon>
        <taxon>Viridiplantae</taxon>
        <taxon>Streptophyta</taxon>
        <taxon>Embryophyta</taxon>
        <taxon>Tracheophyta</taxon>
        <taxon>Spermatophyta</taxon>
        <taxon>Magnoliopsida</taxon>
        <taxon>Liliopsida</taxon>
        <taxon>Poales</taxon>
        <taxon>Poaceae</taxon>
        <taxon>BOP clade</taxon>
        <taxon>Oryzoideae</taxon>
        <taxon>Oryzeae</taxon>
        <taxon>Oryzinae</taxon>
        <taxon>Oryza</taxon>
    </lineage>
</organism>
<dbReference type="eggNOG" id="ENOG502R3WF">
    <property type="taxonomic scope" value="Eukaryota"/>
</dbReference>
<evidence type="ECO:0008006" key="4">
    <source>
        <dbReference type="Google" id="ProtNLM"/>
    </source>
</evidence>
<evidence type="ECO:0000256" key="1">
    <source>
        <dbReference type="SAM" id="SignalP"/>
    </source>
</evidence>
<name>A0A0D3FBY9_9ORYZ</name>
<dbReference type="HOGENOM" id="CLU_178027_0_0_1"/>
<evidence type="ECO:0000313" key="3">
    <source>
        <dbReference type="Proteomes" id="UP000026960"/>
    </source>
</evidence>
<feature type="signal peptide" evidence="1">
    <location>
        <begin position="1"/>
        <end position="29"/>
    </location>
</feature>
<keyword evidence="3" id="KW-1185">Reference proteome</keyword>
<proteinExistence type="predicted"/>
<dbReference type="Proteomes" id="UP000026960">
    <property type="component" value="Chromosome 2"/>
</dbReference>
<dbReference type="EnsemblPlants" id="OBART02G37020.1">
    <property type="protein sequence ID" value="OBART02G37020.1"/>
    <property type="gene ID" value="OBART02G37020"/>
</dbReference>
<evidence type="ECO:0000313" key="2">
    <source>
        <dbReference type="EnsemblPlants" id="OBART02G37020.1"/>
    </source>
</evidence>
<reference evidence="2" key="1">
    <citation type="journal article" date="2009" name="Rice">
        <title>De Novo Next Generation Sequencing of Plant Genomes.</title>
        <authorList>
            <person name="Rounsley S."/>
            <person name="Marri P.R."/>
            <person name="Yu Y."/>
            <person name="He R."/>
            <person name="Sisneros N."/>
            <person name="Goicoechea J.L."/>
            <person name="Lee S.J."/>
            <person name="Angelova A."/>
            <person name="Kudrna D."/>
            <person name="Luo M."/>
            <person name="Affourtit J."/>
            <person name="Desany B."/>
            <person name="Knight J."/>
            <person name="Niazi F."/>
            <person name="Egholm M."/>
            <person name="Wing R.A."/>
        </authorList>
    </citation>
    <scope>NUCLEOTIDE SEQUENCE [LARGE SCALE GENOMIC DNA]</scope>
    <source>
        <strain evidence="2">cv. IRGC 105608</strain>
    </source>
</reference>
<reference evidence="2" key="2">
    <citation type="submission" date="2015-03" db="UniProtKB">
        <authorList>
            <consortium name="EnsemblPlants"/>
        </authorList>
    </citation>
    <scope>IDENTIFICATION</scope>
</reference>
<dbReference type="AlphaFoldDB" id="A0A0D3FBY9"/>
<dbReference type="PaxDb" id="65489-OBART02G37020.1"/>
<dbReference type="PROSITE" id="PS51257">
    <property type="entry name" value="PROKAR_LIPOPROTEIN"/>
    <property type="match status" value="1"/>
</dbReference>
<protein>
    <recommendedName>
        <fullName evidence="4">Knottin scorpion toxin-like domain-containing protein</fullName>
    </recommendedName>
</protein>
<accession>A0A0D3FBY9</accession>
<keyword evidence="1" id="KW-0732">Signal</keyword>
<sequence>MAMLRAPFGLALVAVAAALLLVVVSSCHASREHPDIRNTMAVESSKTVVILDDPKCEVMEKCDPKGCTDYCIGIGLGQNNGFCTFHDLQFYCCCPID</sequence>
<feature type="chain" id="PRO_5002261568" description="Knottin scorpion toxin-like domain-containing protein" evidence="1">
    <location>
        <begin position="30"/>
        <end position="97"/>
    </location>
</feature>
<dbReference type="Gramene" id="OBART02G37020.1">
    <property type="protein sequence ID" value="OBART02G37020.1"/>
    <property type="gene ID" value="OBART02G37020"/>
</dbReference>